<proteinExistence type="predicted"/>
<protein>
    <recommendedName>
        <fullName evidence="3">DUF1884 domain-containing protein</fullName>
    </recommendedName>
</protein>
<dbReference type="InterPro" id="IPR036216">
    <property type="entry name" value="ENCP4_sf"/>
</dbReference>
<dbReference type="AlphaFoldDB" id="A0A101ELU9"/>
<reference evidence="2" key="1">
    <citation type="journal article" date="2015" name="MBio">
        <title>Genome-Resolved Metagenomic Analysis Reveals Roles for Candidate Phyla and Other Microbial Community Members in Biogeochemical Transformations in Oil Reservoirs.</title>
        <authorList>
            <person name="Hu P."/>
            <person name="Tom L."/>
            <person name="Singh A."/>
            <person name="Thomas B.C."/>
            <person name="Baker B.J."/>
            <person name="Piceno Y.M."/>
            <person name="Andersen G.L."/>
            <person name="Banfield J.F."/>
        </authorList>
    </citation>
    <scope>NUCLEOTIDE SEQUENCE [LARGE SCALE GENOMIC DNA]</scope>
</reference>
<dbReference type="PATRIC" id="fig|172049.5.peg.1884"/>
<dbReference type="RefSeq" id="WP_283217596.1">
    <property type="nucleotide sequence ID" value="NZ_LGFD01000016.1"/>
</dbReference>
<dbReference type="EMBL" id="LGFD01000016">
    <property type="protein sequence ID" value="KUK17735.1"/>
    <property type="molecule type" value="Genomic_DNA"/>
</dbReference>
<dbReference type="PIRSF" id="PIRSF004604">
    <property type="entry name" value="UCP004604"/>
    <property type="match status" value="1"/>
</dbReference>
<gene>
    <name evidence="1" type="ORF">XD54_1017</name>
</gene>
<dbReference type="Gene3D" id="3.30.2320.10">
    <property type="entry name" value="hypothetical protein PF0899 domain"/>
    <property type="match status" value="1"/>
</dbReference>
<name>A0A101ELU9_9EURY</name>
<evidence type="ECO:0000313" key="1">
    <source>
        <dbReference type="EMBL" id="KUK17735.1"/>
    </source>
</evidence>
<comment type="caution">
    <text evidence="1">The sequence shown here is derived from an EMBL/GenBank/DDBJ whole genome shotgun (WGS) entry which is preliminary data.</text>
</comment>
<evidence type="ECO:0000313" key="2">
    <source>
        <dbReference type="Proteomes" id="UP000053911"/>
    </source>
</evidence>
<dbReference type="Pfam" id="PF08967">
    <property type="entry name" value="ENCP4"/>
    <property type="match status" value="1"/>
</dbReference>
<accession>A0A101ELU9</accession>
<dbReference type="Proteomes" id="UP000053911">
    <property type="component" value="Unassembled WGS sequence"/>
</dbReference>
<organism evidence="1 2">
    <name type="scientific">Thermococcus sibiricus</name>
    <dbReference type="NCBI Taxonomy" id="172049"/>
    <lineage>
        <taxon>Archaea</taxon>
        <taxon>Methanobacteriati</taxon>
        <taxon>Methanobacteriota</taxon>
        <taxon>Thermococci</taxon>
        <taxon>Thermococcales</taxon>
        <taxon>Thermococcaceae</taxon>
        <taxon>Thermococcus</taxon>
    </lineage>
</organism>
<dbReference type="NCBIfam" id="NF041190">
    <property type="entry name" value="encap_f4a"/>
    <property type="match status" value="1"/>
</dbReference>
<dbReference type="InterPro" id="IPR014418">
    <property type="entry name" value="ENCP4"/>
</dbReference>
<evidence type="ECO:0008006" key="3">
    <source>
        <dbReference type="Google" id="ProtNLM"/>
    </source>
</evidence>
<sequence length="94" mass="10254">MRGELIRILGSVEEKANELKLDGFEPDVILFGKEAYEFLKNQVNQEFGGEDSVSEISGLSIRVVDEFGKDAVVVDSKVLGLGLGGAKRLKVIKD</sequence>
<dbReference type="SUPFAM" id="SSF111057">
    <property type="entry name" value="Hypothetical protein PF0899"/>
    <property type="match status" value="1"/>
</dbReference>